<proteinExistence type="predicted"/>
<dbReference type="RefSeq" id="WP_117505086.1">
    <property type="nucleotide sequence ID" value="NZ_QVEQ01000003.1"/>
</dbReference>
<feature type="region of interest" description="Disordered" evidence="1">
    <location>
        <begin position="266"/>
        <end position="306"/>
    </location>
</feature>
<dbReference type="EMBL" id="QVEQ01000003">
    <property type="protein sequence ID" value="RGB71861.1"/>
    <property type="molecule type" value="Genomic_DNA"/>
</dbReference>
<comment type="caution">
    <text evidence="2">The sequence shown here is derived from an EMBL/GenBank/DDBJ whole genome shotgun (WGS) entry which is preliminary data.</text>
</comment>
<name>A0A3E2TAZ2_9FIRM</name>
<evidence type="ECO:0000256" key="1">
    <source>
        <dbReference type="SAM" id="MobiDB-lite"/>
    </source>
</evidence>
<dbReference type="AlphaFoldDB" id="A0A3E2TAZ2"/>
<reference evidence="2 3" key="1">
    <citation type="submission" date="2018-08" db="EMBL/GenBank/DDBJ databases">
        <title>A genome reference for cultivated species of the human gut microbiota.</title>
        <authorList>
            <person name="Zou Y."/>
            <person name="Xue W."/>
            <person name="Luo G."/>
        </authorList>
    </citation>
    <scope>NUCLEOTIDE SEQUENCE [LARGE SCALE GENOMIC DNA]</scope>
    <source>
        <strain evidence="2 3">AF36-11AT</strain>
    </source>
</reference>
<accession>A0A3E2TAZ2</accession>
<gene>
    <name evidence="2" type="ORF">DWZ89_04990</name>
</gene>
<dbReference type="Proteomes" id="UP000261140">
    <property type="component" value="Unassembled WGS sequence"/>
</dbReference>
<sequence>MNEQNNHAALTIAQQYPPTQYNLLVPMQTVTEIADIQKPVMNSVSISTSLNDGEIYEMEKAKDEWRDSKGYVHKATPAKYALTKKGLTKLMRAAGIKILSSRPVVPSTCQKCAEVNRSIGKPIRCGGCPNKDVKHEVRISVPQLTGENVTIVAHKEIAVEDVTVGMTEKQRAEFMKFRSEMCESKALNRALRTAMQIKSSYLIEEFKKPFVVAYLVPNLDNPAVREEAVKSMFGAANELYGSRPKTSHTVYVDDDDDGYVQPDFEVVPEQEQPQQERPPERPAQRPRQQPAPSNRQQGQNGDSEFCADCGKQVGLDVAEYSRKHFGGVAYCRDCQRNHTWRK</sequence>
<organism evidence="2 3">
    <name type="scientific">Faecalibacterium prausnitzii</name>
    <dbReference type="NCBI Taxonomy" id="853"/>
    <lineage>
        <taxon>Bacteria</taxon>
        <taxon>Bacillati</taxon>
        <taxon>Bacillota</taxon>
        <taxon>Clostridia</taxon>
        <taxon>Eubacteriales</taxon>
        <taxon>Oscillospiraceae</taxon>
        <taxon>Faecalibacterium</taxon>
    </lineage>
</organism>
<evidence type="ECO:0000313" key="3">
    <source>
        <dbReference type="Proteomes" id="UP000261140"/>
    </source>
</evidence>
<feature type="compositionally biased region" description="Polar residues" evidence="1">
    <location>
        <begin position="293"/>
        <end position="302"/>
    </location>
</feature>
<evidence type="ECO:0000313" key="2">
    <source>
        <dbReference type="EMBL" id="RGB71861.1"/>
    </source>
</evidence>
<protein>
    <submittedName>
        <fullName evidence="2">Uncharacterized protein</fullName>
    </submittedName>
</protein>